<protein>
    <submittedName>
        <fullName evidence="1">Uncharacterized protein</fullName>
    </submittedName>
</protein>
<sequence>MSIEKPLVLSGGYCSVALNFTFSNNAQLSANRLVPGQYMAIAMGYCPEANIPSVFFLKLALFCFPFQ</sequence>
<dbReference type="AlphaFoldDB" id="A0A974D801"/>
<accession>A0A974D801</accession>
<organism evidence="1 2">
    <name type="scientific">Xenopus laevis</name>
    <name type="common">African clawed frog</name>
    <dbReference type="NCBI Taxonomy" id="8355"/>
    <lineage>
        <taxon>Eukaryota</taxon>
        <taxon>Metazoa</taxon>
        <taxon>Chordata</taxon>
        <taxon>Craniata</taxon>
        <taxon>Vertebrata</taxon>
        <taxon>Euteleostomi</taxon>
        <taxon>Amphibia</taxon>
        <taxon>Batrachia</taxon>
        <taxon>Anura</taxon>
        <taxon>Pipoidea</taxon>
        <taxon>Pipidae</taxon>
        <taxon>Xenopodinae</taxon>
        <taxon>Xenopus</taxon>
        <taxon>Xenopus</taxon>
    </lineage>
</organism>
<proteinExistence type="predicted"/>
<reference evidence="2" key="1">
    <citation type="journal article" date="2016" name="Nature">
        <title>Genome evolution in the allotetraploid frog Xenopus laevis.</title>
        <authorList>
            <person name="Session A.M."/>
            <person name="Uno Y."/>
            <person name="Kwon T."/>
            <person name="Chapman J.A."/>
            <person name="Toyoda A."/>
            <person name="Takahashi S."/>
            <person name="Fukui A."/>
            <person name="Hikosaka A."/>
            <person name="Suzuki A."/>
            <person name="Kondo M."/>
            <person name="van Heeringen S.J."/>
            <person name="Quigley I."/>
            <person name="Heinz S."/>
            <person name="Ogino H."/>
            <person name="Ochi H."/>
            <person name="Hellsten U."/>
            <person name="Lyons J.B."/>
            <person name="Simakov O."/>
            <person name="Putnam N."/>
            <person name="Stites J."/>
            <person name="Kuroki Y."/>
            <person name="Tanaka T."/>
            <person name="Michiue T."/>
            <person name="Watanabe M."/>
            <person name="Bogdanovic O."/>
            <person name="Lister R."/>
            <person name="Georgiou G."/>
            <person name="Paranjpe S.S."/>
            <person name="van Kruijsbergen I."/>
            <person name="Shu S."/>
            <person name="Carlson J."/>
            <person name="Kinoshita T."/>
            <person name="Ohta Y."/>
            <person name="Mawaribuchi S."/>
            <person name="Jenkins J."/>
            <person name="Grimwood J."/>
            <person name="Schmutz J."/>
            <person name="Mitros T."/>
            <person name="Mozaffari S.V."/>
            <person name="Suzuki Y."/>
            <person name="Haramoto Y."/>
            <person name="Yamamoto T.S."/>
            <person name="Takagi C."/>
            <person name="Heald R."/>
            <person name="Miller K."/>
            <person name="Haudenschild C."/>
            <person name="Kitzman J."/>
            <person name="Nakayama T."/>
            <person name="Izutsu Y."/>
            <person name="Robert J."/>
            <person name="Fortriede J."/>
            <person name="Burns K."/>
            <person name="Lotay V."/>
            <person name="Karimi K."/>
            <person name="Yasuoka Y."/>
            <person name="Dichmann D.S."/>
            <person name="Flajnik M.F."/>
            <person name="Houston D.W."/>
            <person name="Shendure J."/>
            <person name="DuPasquier L."/>
            <person name="Vize P.D."/>
            <person name="Zorn A.M."/>
            <person name="Ito M."/>
            <person name="Marcotte E.M."/>
            <person name="Wallingford J.B."/>
            <person name="Ito Y."/>
            <person name="Asashima M."/>
            <person name="Ueno N."/>
            <person name="Matsuda Y."/>
            <person name="Veenstra G.J."/>
            <person name="Fujiyama A."/>
            <person name="Harland R.M."/>
            <person name="Taira M."/>
            <person name="Rokhsar D.S."/>
        </authorList>
    </citation>
    <scope>NUCLEOTIDE SEQUENCE [LARGE SCALE GENOMIC DNA]</scope>
    <source>
        <strain evidence="2">J</strain>
    </source>
</reference>
<dbReference type="EMBL" id="CM004471">
    <property type="protein sequence ID" value="OCT87279.1"/>
    <property type="molecule type" value="Genomic_DNA"/>
</dbReference>
<evidence type="ECO:0000313" key="1">
    <source>
        <dbReference type="EMBL" id="OCT87279.1"/>
    </source>
</evidence>
<dbReference type="Proteomes" id="UP000694892">
    <property type="component" value="Chromosome 3S"/>
</dbReference>
<name>A0A974D801_XENLA</name>
<gene>
    <name evidence="1" type="ORF">XELAEV_18020977mg</name>
</gene>
<evidence type="ECO:0000313" key="2">
    <source>
        <dbReference type="Proteomes" id="UP000694892"/>
    </source>
</evidence>